<dbReference type="EMBL" id="JASCZI010211454">
    <property type="protein sequence ID" value="MED6191735.1"/>
    <property type="molecule type" value="Genomic_DNA"/>
</dbReference>
<dbReference type="Gene3D" id="3.40.395.10">
    <property type="entry name" value="Adenoviral Proteinase, Chain A"/>
    <property type="match status" value="1"/>
</dbReference>
<organism evidence="5 6">
    <name type="scientific">Stylosanthes scabra</name>
    <dbReference type="NCBI Taxonomy" id="79078"/>
    <lineage>
        <taxon>Eukaryota</taxon>
        <taxon>Viridiplantae</taxon>
        <taxon>Streptophyta</taxon>
        <taxon>Embryophyta</taxon>
        <taxon>Tracheophyta</taxon>
        <taxon>Spermatophyta</taxon>
        <taxon>Magnoliopsida</taxon>
        <taxon>eudicotyledons</taxon>
        <taxon>Gunneridae</taxon>
        <taxon>Pentapetalae</taxon>
        <taxon>rosids</taxon>
        <taxon>fabids</taxon>
        <taxon>Fabales</taxon>
        <taxon>Fabaceae</taxon>
        <taxon>Papilionoideae</taxon>
        <taxon>50 kb inversion clade</taxon>
        <taxon>dalbergioids sensu lato</taxon>
        <taxon>Dalbergieae</taxon>
        <taxon>Pterocarpus clade</taxon>
        <taxon>Stylosanthes</taxon>
    </lineage>
</organism>
<evidence type="ECO:0000313" key="5">
    <source>
        <dbReference type="EMBL" id="MED6191735.1"/>
    </source>
</evidence>
<evidence type="ECO:0000256" key="1">
    <source>
        <dbReference type="ARBA" id="ARBA00005234"/>
    </source>
</evidence>
<evidence type="ECO:0000256" key="2">
    <source>
        <dbReference type="ARBA" id="ARBA00022670"/>
    </source>
</evidence>
<feature type="domain" description="Ubiquitin-like protease family profile" evidence="4">
    <location>
        <begin position="179"/>
        <end position="280"/>
    </location>
</feature>
<keyword evidence="6" id="KW-1185">Reference proteome</keyword>
<comment type="similarity">
    <text evidence="1">Belongs to the peptidase C48 family.</text>
</comment>
<dbReference type="Pfam" id="PF02902">
    <property type="entry name" value="Peptidase_C48"/>
    <property type="match status" value="1"/>
</dbReference>
<gene>
    <name evidence="5" type="ORF">PIB30_003077</name>
</gene>
<evidence type="ECO:0000256" key="3">
    <source>
        <dbReference type="ARBA" id="ARBA00022801"/>
    </source>
</evidence>
<dbReference type="SUPFAM" id="SSF54001">
    <property type="entry name" value="Cysteine proteinases"/>
    <property type="match status" value="1"/>
</dbReference>
<reference evidence="5 6" key="1">
    <citation type="journal article" date="2023" name="Plants (Basel)">
        <title>Bridging the Gap: Combining Genomics and Transcriptomics Approaches to Understand Stylosanthes scabra, an Orphan Legume from the Brazilian Caatinga.</title>
        <authorList>
            <person name="Ferreira-Neto J.R.C."/>
            <person name="da Silva M.D."/>
            <person name="Binneck E."/>
            <person name="de Melo N.F."/>
            <person name="da Silva R.H."/>
            <person name="de Melo A.L.T.M."/>
            <person name="Pandolfi V."/>
            <person name="Bustamante F.O."/>
            <person name="Brasileiro-Vidal A.C."/>
            <person name="Benko-Iseppon A.M."/>
        </authorList>
    </citation>
    <scope>NUCLEOTIDE SEQUENCE [LARGE SCALE GENOMIC DNA]</scope>
    <source>
        <tissue evidence="5">Leaves</tissue>
    </source>
</reference>
<evidence type="ECO:0000313" key="6">
    <source>
        <dbReference type="Proteomes" id="UP001341840"/>
    </source>
</evidence>
<evidence type="ECO:0000259" key="4">
    <source>
        <dbReference type="Pfam" id="PF02902"/>
    </source>
</evidence>
<proteinExistence type="inferred from homology"/>
<comment type="caution">
    <text evidence="5">The sequence shown here is derived from an EMBL/GenBank/DDBJ whole genome shotgun (WGS) entry which is preliminary data.</text>
</comment>
<name>A0ABU6X500_9FABA</name>
<dbReference type="InterPro" id="IPR038765">
    <property type="entry name" value="Papain-like_cys_pep_sf"/>
</dbReference>
<accession>A0ABU6X500</accession>
<dbReference type="InterPro" id="IPR003653">
    <property type="entry name" value="Peptidase_C48_C"/>
</dbReference>
<keyword evidence="2" id="KW-0645">Protease</keyword>
<dbReference type="Proteomes" id="UP001341840">
    <property type="component" value="Unassembled WGS sequence"/>
</dbReference>
<protein>
    <recommendedName>
        <fullName evidence="4">Ubiquitin-like protease family profile domain-containing protein</fullName>
    </recommendedName>
</protein>
<keyword evidence="3" id="KW-0378">Hydrolase</keyword>
<sequence>MPVPKNEEEDKLITEVLISMADDEVLDPEPQIQPNPSAPSFSLNLGFPTPPITEAQPPATLDEEFPLTAGTMAVINNMDELVSAPEPTTATPQPTKAIEDDFDDRVATWATVVGLMCHVLNGKEGDRYEKLVYCLPPDLLHWMFFTYHHNWMDKKKRRPHEINSLTNHDEYLKYIDREKLSSRRFVFALVLYSEHWWLYVLDKNVSEMFVLDSKNISSPTDERTTLNKFGSNIMNQLLKWAGAPSILKKGSWSLSTRYVNIPQQPNNHDCAVFVMKWMKLIDPTKLAGCCTYDIEQWTELMLNEFRKKIVTKIIMSKENSMRADAIAAVQNMRVARPGASLRSPFMPFSTPDLPTN</sequence>